<accession>A0A195BMD3</accession>
<sequence>MPRDAGSLEQAVRGHGRCCRWRSHKKETPKLHEVSVQRSTKSQNSAHTLIASLIECLCLFFLKAFFSVTRNRSSSIAIVVDESKRARARGALVSVNVATEDEISRRYRA</sequence>
<feature type="transmembrane region" description="Helical" evidence="1">
    <location>
        <begin position="46"/>
        <end position="66"/>
    </location>
</feature>
<dbReference type="AlphaFoldDB" id="A0A195BMD3"/>
<dbReference type="Proteomes" id="UP000078540">
    <property type="component" value="Unassembled WGS sequence"/>
</dbReference>
<evidence type="ECO:0000313" key="2">
    <source>
        <dbReference type="EMBL" id="KYM87035.1"/>
    </source>
</evidence>
<keyword evidence="1" id="KW-0812">Transmembrane</keyword>
<keyword evidence="1" id="KW-0472">Membrane</keyword>
<name>A0A195BMD3_9HYME</name>
<keyword evidence="1" id="KW-1133">Transmembrane helix</keyword>
<evidence type="ECO:0000313" key="3">
    <source>
        <dbReference type="Proteomes" id="UP000078540"/>
    </source>
</evidence>
<protein>
    <submittedName>
        <fullName evidence="2">Uncharacterized protein</fullName>
    </submittedName>
</protein>
<organism evidence="2 3">
    <name type="scientific">Atta colombica</name>
    <dbReference type="NCBI Taxonomy" id="520822"/>
    <lineage>
        <taxon>Eukaryota</taxon>
        <taxon>Metazoa</taxon>
        <taxon>Ecdysozoa</taxon>
        <taxon>Arthropoda</taxon>
        <taxon>Hexapoda</taxon>
        <taxon>Insecta</taxon>
        <taxon>Pterygota</taxon>
        <taxon>Neoptera</taxon>
        <taxon>Endopterygota</taxon>
        <taxon>Hymenoptera</taxon>
        <taxon>Apocrita</taxon>
        <taxon>Aculeata</taxon>
        <taxon>Formicoidea</taxon>
        <taxon>Formicidae</taxon>
        <taxon>Myrmicinae</taxon>
        <taxon>Atta</taxon>
    </lineage>
</organism>
<dbReference type="EMBL" id="KQ976435">
    <property type="protein sequence ID" value="KYM87035.1"/>
    <property type="molecule type" value="Genomic_DNA"/>
</dbReference>
<proteinExistence type="predicted"/>
<evidence type="ECO:0000256" key="1">
    <source>
        <dbReference type="SAM" id="Phobius"/>
    </source>
</evidence>
<gene>
    <name evidence="2" type="ORF">ALC53_03652</name>
</gene>
<keyword evidence="3" id="KW-1185">Reference proteome</keyword>
<reference evidence="2 3" key="1">
    <citation type="submission" date="2015-09" db="EMBL/GenBank/DDBJ databases">
        <title>Atta colombica WGS genome.</title>
        <authorList>
            <person name="Nygaard S."/>
            <person name="Hu H."/>
            <person name="Boomsma J."/>
            <person name="Zhang G."/>
        </authorList>
    </citation>
    <scope>NUCLEOTIDE SEQUENCE [LARGE SCALE GENOMIC DNA]</scope>
    <source>
        <strain evidence="2">Treedump-2</strain>
        <tissue evidence="2">Whole body</tissue>
    </source>
</reference>